<sequence length="29" mass="3593">MDNRIDYYEIAKEELGLIMDLEKQLKKHR</sequence>
<evidence type="ECO:0000313" key="1">
    <source>
        <dbReference type="EMBL" id="SUM82696.1"/>
    </source>
</evidence>
<proteinExistence type="predicted"/>
<evidence type="ECO:0000313" key="2">
    <source>
        <dbReference type="Proteomes" id="UP000254707"/>
    </source>
</evidence>
<dbReference type="EMBL" id="UHED01000001">
    <property type="protein sequence ID" value="SUM82696.1"/>
    <property type="molecule type" value="Genomic_DNA"/>
</dbReference>
<name>A0A380HME9_STASA</name>
<dbReference type="Proteomes" id="UP000254707">
    <property type="component" value="Unassembled WGS sequence"/>
</dbReference>
<dbReference type="AlphaFoldDB" id="A0A380HME9"/>
<organism evidence="1 2">
    <name type="scientific">Staphylococcus saprophyticus</name>
    <dbReference type="NCBI Taxonomy" id="29385"/>
    <lineage>
        <taxon>Bacteria</taxon>
        <taxon>Bacillati</taxon>
        <taxon>Bacillota</taxon>
        <taxon>Bacilli</taxon>
        <taxon>Bacillales</taxon>
        <taxon>Staphylococcaceae</taxon>
        <taxon>Staphylococcus</taxon>
    </lineage>
</organism>
<reference evidence="1 2" key="1">
    <citation type="submission" date="2018-06" db="EMBL/GenBank/DDBJ databases">
        <authorList>
            <consortium name="Pathogen Informatics"/>
            <person name="Doyle S."/>
        </authorList>
    </citation>
    <scope>NUCLEOTIDE SEQUENCE [LARGE SCALE GENOMIC DNA]</scope>
    <source>
        <strain evidence="1 2">NCTC7688</strain>
    </source>
</reference>
<gene>
    <name evidence="1" type="ORF">NCTC7688_01250</name>
</gene>
<accession>A0A380HME9</accession>
<protein>
    <submittedName>
        <fullName evidence="1">Uncharacterized protein</fullName>
    </submittedName>
</protein>